<feature type="domain" description="DUF3786" evidence="1">
    <location>
        <begin position="43"/>
        <end position="225"/>
    </location>
</feature>
<reference evidence="2 3" key="2">
    <citation type="journal article" date="2011" name="ISME J.">
        <title>RNA-seq reveals cooperative metabolic interactions between two termite-gut spirochete species in co-culture.</title>
        <authorList>
            <person name="Rosenthal A.Z."/>
            <person name="Matson E.G."/>
            <person name="Eldar A."/>
            <person name="Leadbetter J.R."/>
        </authorList>
    </citation>
    <scope>NUCLEOTIDE SEQUENCE [LARGE SCALE GENOMIC DNA]</scope>
    <source>
        <strain evidence="3">ATCC BAA-887 / DSM 12427 / ZAS-2</strain>
    </source>
</reference>
<dbReference type="InterPro" id="IPR024264">
    <property type="entry name" value="DUF3786"/>
</dbReference>
<dbReference type="RefSeq" id="WP_015707186.1">
    <property type="nucleotide sequence ID" value="NC_015578.1"/>
</dbReference>
<evidence type="ECO:0000313" key="2">
    <source>
        <dbReference type="EMBL" id="AEF85925.1"/>
    </source>
</evidence>
<protein>
    <recommendedName>
        <fullName evidence="1">DUF3786 domain-containing protein</fullName>
    </recommendedName>
</protein>
<keyword evidence="3" id="KW-1185">Reference proteome</keyword>
<gene>
    <name evidence="2" type="ordered locus">TREPR_3070</name>
</gene>
<evidence type="ECO:0000259" key="1">
    <source>
        <dbReference type="Pfam" id="PF12654"/>
    </source>
</evidence>
<dbReference type="EMBL" id="CP001843">
    <property type="protein sequence ID" value="AEF85925.1"/>
    <property type="molecule type" value="Genomic_DNA"/>
</dbReference>
<name>F5YMN5_TREPZ</name>
<dbReference type="KEGG" id="tpi:TREPR_3070"/>
<dbReference type="eggNOG" id="ENOG5032A20">
    <property type="taxonomic scope" value="Bacteria"/>
</dbReference>
<dbReference type="AlphaFoldDB" id="F5YMN5"/>
<accession>F5YMN5</accession>
<sequence>MSDEQGRAGGTMAALAGGARTEIKNQKEGVPLAHYQGLYRTRDPLEIGERCGLVYEKTGEGEGAFPIRLLGTEYKALYPEFELQDDAGKLVTDPYEKILLLRYLCEGKFFASRGKQLSYNEVPWGQTYYRNFEGRCLKRLAFTFGNDLEGFRQIVEAAPGLRAEALDKGDVGYRFEFISGLFMSVLIWAGDEEFPPSAQILFDDNFVFAFTAEDMAVVGEVVIRRFKGMKK</sequence>
<dbReference type="Pfam" id="PF12654">
    <property type="entry name" value="DUF3786"/>
    <property type="match status" value="1"/>
</dbReference>
<dbReference type="HOGENOM" id="CLU_106581_0_1_12"/>
<dbReference type="Proteomes" id="UP000009223">
    <property type="component" value="Chromosome"/>
</dbReference>
<proteinExistence type="predicted"/>
<organism evidence="2 3">
    <name type="scientific">Treponema primitia (strain ATCC BAA-887 / DSM 12427 / ZAS-2)</name>
    <dbReference type="NCBI Taxonomy" id="545694"/>
    <lineage>
        <taxon>Bacteria</taxon>
        <taxon>Pseudomonadati</taxon>
        <taxon>Spirochaetota</taxon>
        <taxon>Spirochaetia</taxon>
        <taxon>Spirochaetales</taxon>
        <taxon>Treponemataceae</taxon>
        <taxon>Treponema</taxon>
    </lineage>
</organism>
<dbReference type="STRING" id="545694.TREPR_3070"/>
<evidence type="ECO:0000313" key="3">
    <source>
        <dbReference type="Proteomes" id="UP000009223"/>
    </source>
</evidence>
<reference evidence="3" key="1">
    <citation type="submission" date="2009-12" db="EMBL/GenBank/DDBJ databases">
        <title>Complete sequence of Treponema primitia strain ZAS-2.</title>
        <authorList>
            <person name="Tetu S.G."/>
            <person name="Matson E."/>
            <person name="Ren Q."/>
            <person name="Seshadri R."/>
            <person name="Elbourne L."/>
            <person name="Hassan K.A."/>
            <person name="Durkin A."/>
            <person name="Radune D."/>
            <person name="Mohamoud Y."/>
            <person name="Shay R."/>
            <person name="Jin S."/>
            <person name="Zhang X."/>
            <person name="Lucey K."/>
            <person name="Ballor N.R."/>
            <person name="Ottesen E."/>
            <person name="Rosenthal R."/>
            <person name="Allen A."/>
            <person name="Leadbetter J.R."/>
            <person name="Paulsen I.T."/>
        </authorList>
    </citation>
    <scope>NUCLEOTIDE SEQUENCE [LARGE SCALE GENOMIC DNA]</scope>
    <source>
        <strain evidence="3">ATCC BAA-887 / DSM 12427 / ZAS-2</strain>
    </source>
</reference>